<name>A0A5R9G542_9BACL</name>
<sequence length="199" mass="22612">MTLSAQFLTMAAMMLSGAALGLLFDGYRVLSGELRFPRWIIPPLDILYWAVGTVAVFRVLFLSNGGEVRIYVFLALLIGVSFYFALLSDVFVQAIRWSIGRIKALIRLLIRLGDLLVVRPLIALYRLVIVILGFLAALSIFLGKLVLQLLYPLWKIALWIGRPLGRRISRLVRAEAWLTPSVRFVADVLRRTGLWRKRK</sequence>
<keyword evidence="1" id="KW-0812">Transmembrane</keyword>
<dbReference type="EMBL" id="VCIW01000032">
    <property type="protein sequence ID" value="TLS48608.1"/>
    <property type="molecule type" value="Genomic_DNA"/>
</dbReference>
<protein>
    <submittedName>
        <fullName evidence="2">Spore cortex biosynthesis protein YabQ</fullName>
    </submittedName>
</protein>
<evidence type="ECO:0000313" key="2">
    <source>
        <dbReference type="EMBL" id="TLS48608.1"/>
    </source>
</evidence>
<reference evidence="2 3" key="1">
    <citation type="submission" date="2019-05" db="EMBL/GenBank/DDBJ databases">
        <authorList>
            <person name="Narsing Rao M.P."/>
            <person name="Li W.J."/>
        </authorList>
    </citation>
    <scope>NUCLEOTIDE SEQUENCE [LARGE SCALE GENOMIC DNA]</scope>
    <source>
        <strain evidence="2 3">SYSU_K30003</strain>
    </source>
</reference>
<organism evidence="2 3">
    <name type="scientific">Paenibacillus antri</name>
    <dbReference type="NCBI Taxonomy" id="2582848"/>
    <lineage>
        <taxon>Bacteria</taxon>
        <taxon>Bacillati</taxon>
        <taxon>Bacillota</taxon>
        <taxon>Bacilli</taxon>
        <taxon>Bacillales</taxon>
        <taxon>Paenibacillaceae</taxon>
        <taxon>Paenibacillus</taxon>
    </lineage>
</organism>
<evidence type="ECO:0000256" key="1">
    <source>
        <dbReference type="SAM" id="Phobius"/>
    </source>
</evidence>
<feature type="transmembrane region" description="Helical" evidence="1">
    <location>
        <begin position="6"/>
        <end position="25"/>
    </location>
</feature>
<dbReference type="Pfam" id="PF09578">
    <property type="entry name" value="Spore_YabQ"/>
    <property type="match status" value="1"/>
</dbReference>
<accession>A0A5R9G542</accession>
<keyword evidence="1" id="KW-1133">Transmembrane helix</keyword>
<dbReference type="NCBIfam" id="TIGR02893">
    <property type="entry name" value="spore_yabQ"/>
    <property type="match status" value="1"/>
</dbReference>
<evidence type="ECO:0000313" key="3">
    <source>
        <dbReference type="Proteomes" id="UP000309676"/>
    </source>
</evidence>
<keyword evidence="3" id="KW-1185">Reference proteome</keyword>
<dbReference type="OrthoDB" id="1653819at2"/>
<comment type="caution">
    <text evidence="2">The sequence shown here is derived from an EMBL/GenBank/DDBJ whole genome shotgun (WGS) entry which is preliminary data.</text>
</comment>
<dbReference type="InterPro" id="IPR019074">
    <property type="entry name" value="YabQ"/>
</dbReference>
<feature type="transmembrane region" description="Helical" evidence="1">
    <location>
        <begin position="46"/>
        <end position="64"/>
    </location>
</feature>
<dbReference type="AlphaFoldDB" id="A0A5R9G542"/>
<proteinExistence type="predicted"/>
<gene>
    <name evidence="2" type="primary">yabQ</name>
    <name evidence="2" type="ORF">FE782_29755</name>
</gene>
<feature type="transmembrane region" description="Helical" evidence="1">
    <location>
        <begin position="70"/>
        <end position="92"/>
    </location>
</feature>
<dbReference type="Proteomes" id="UP000309676">
    <property type="component" value="Unassembled WGS sequence"/>
</dbReference>
<keyword evidence="1" id="KW-0472">Membrane</keyword>
<dbReference type="RefSeq" id="WP_138197989.1">
    <property type="nucleotide sequence ID" value="NZ_VCIW01000032.1"/>
</dbReference>
<feature type="transmembrane region" description="Helical" evidence="1">
    <location>
        <begin position="128"/>
        <end position="154"/>
    </location>
</feature>